<name>E4XVF8_OIKDI</name>
<reference evidence="1" key="1">
    <citation type="journal article" date="2010" name="Science">
        <title>Plasticity of animal genome architecture unmasked by rapid evolution of a pelagic tunicate.</title>
        <authorList>
            <person name="Denoeud F."/>
            <person name="Henriet S."/>
            <person name="Mungpakdee S."/>
            <person name="Aury J.M."/>
            <person name="Da Silva C."/>
            <person name="Brinkmann H."/>
            <person name="Mikhaleva J."/>
            <person name="Olsen L.C."/>
            <person name="Jubin C."/>
            <person name="Canestro C."/>
            <person name="Bouquet J.M."/>
            <person name="Danks G."/>
            <person name="Poulain J."/>
            <person name="Campsteijn C."/>
            <person name="Adamski M."/>
            <person name="Cross I."/>
            <person name="Yadetie F."/>
            <person name="Muffato M."/>
            <person name="Louis A."/>
            <person name="Butcher S."/>
            <person name="Tsagkogeorga G."/>
            <person name="Konrad A."/>
            <person name="Singh S."/>
            <person name="Jensen M.F."/>
            <person name="Cong E.H."/>
            <person name="Eikeseth-Otteraa H."/>
            <person name="Noel B."/>
            <person name="Anthouard V."/>
            <person name="Porcel B.M."/>
            <person name="Kachouri-Lafond R."/>
            <person name="Nishino A."/>
            <person name="Ugolini M."/>
            <person name="Chourrout P."/>
            <person name="Nishida H."/>
            <person name="Aasland R."/>
            <person name="Huzurbazar S."/>
            <person name="Westhof E."/>
            <person name="Delsuc F."/>
            <person name="Lehrach H."/>
            <person name="Reinhardt R."/>
            <person name="Weissenbach J."/>
            <person name="Roy S.W."/>
            <person name="Artiguenave F."/>
            <person name="Postlethwait J.H."/>
            <person name="Manak J.R."/>
            <person name="Thompson E.M."/>
            <person name="Jaillon O."/>
            <person name="Du Pasquier L."/>
            <person name="Boudinot P."/>
            <person name="Liberles D.A."/>
            <person name="Volff J.N."/>
            <person name="Philippe H."/>
            <person name="Lenhard B."/>
            <person name="Roest Crollius H."/>
            <person name="Wincker P."/>
            <person name="Chourrout D."/>
        </authorList>
    </citation>
    <scope>NUCLEOTIDE SEQUENCE [LARGE SCALE GENOMIC DNA]</scope>
</reference>
<evidence type="ECO:0000313" key="2">
    <source>
        <dbReference type="Proteomes" id="UP000001307"/>
    </source>
</evidence>
<dbReference type="AlphaFoldDB" id="E4XVF8"/>
<organism evidence="1">
    <name type="scientific">Oikopleura dioica</name>
    <name type="common">Tunicate</name>
    <dbReference type="NCBI Taxonomy" id="34765"/>
    <lineage>
        <taxon>Eukaryota</taxon>
        <taxon>Metazoa</taxon>
        <taxon>Chordata</taxon>
        <taxon>Tunicata</taxon>
        <taxon>Appendicularia</taxon>
        <taxon>Copelata</taxon>
        <taxon>Oikopleuridae</taxon>
        <taxon>Oikopleura</taxon>
    </lineage>
</organism>
<evidence type="ECO:0000313" key="1">
    <source>
        <dbReference type="EMBL" id="CBY13676.1"/>
    </source>
</evidence>
<dbReference type="EMBL" id="FN653210">
    <property type="protein sequence ID" value="CBY13676.1"/>
    <property type="molecule type" value="Genomic_DNA"/>
</dbReference>
<dbReference type="Proteomes" id="UP000001307">
    <property type="component" value="Unassembled WGS sequence"/>
</dbReference>
<proteinExistence type="predicted"/>
<dbReference type="InParanoid" id="E4XVF8"/>
<accession>E4XVF8</accession>
<protein>
    <submittedName>
        <fullName evidence="1">Uncharacterized protein</fullName>
    </submittedName>
</protein>
<keyword evidence="2" id="KW-1185">Reference proteome</keyword>
<gene>
    <name evidence="1" type="ORF">GSOID_T00005488001</name>
</gene>
<sequence length="47" mass="5500">MKILHFLAFARAQEIFEFDGDSSNASTMFQLFEDKLFFPFFMLNPCG</sequence>